<dbReference type="GO" id="GO:0000139">
    <property type="term" value="C:Golgi membrane"/>
    <property type="evidence" value="ECO:0007669"/>
    <property type="project" value="UniProtKB-SubCell"/>
</dbReference>
<evidence type="ECO:0000256" key="7">
    <source>
        <dbReference type="ARBA" id="ARBA00018452"/>
    </source>
</evidence>
<feature type="domain" description="VOC" evidence="24">
    <location>
        <begin position="11"/>
        <end position="140"/>
    </location>
</feature>
<reference evidence="26" key="1">
    <citation type="submission" date="2022-11" db="UniProtKB">
        <authorList>
            <consortium name="WormBaseParasite"/>
        </authorList>
    </citation>
    <scope>IDENTIFICATION</scope>
</reference>
<protein>
    <recommendedName>
        <fullName evidence="7 21">4-hydroxyphenylpyruvate dioxygenase</fullName>
    </recommendedName>
</protein>
<evidence type="ECO:0000256" key="12">
    <source>
        <dbReference type="ARBA" id="ARBA00022878"/>
    </source>
</evidence>
<evidence type="ECO:0000256" key="9">
    <source>
        <dbReference type="ARBA" id="ARBA00022723"/>
    </source>
</evidence>
<keyword evidence="10" id="KW-0677">Repeat</keyword>
<comment type="cofactor">
    <cofactor evidence="22">
        <name>Fe cation</name>
        <dbReference type="ChEBI" id="CHEBI:24875"/>
    </cofactor>
    <text evidence="22">Binds 1 Fe cation per subunit.</text>
</comment>
<keyword evidence="16" id="KW-0333">Golgi apparatus</keyword>
<evidence type="ECO:0000256" key="10">
    <source>
        <dbReference type="ARBA" id="ARBA00022737"/>
    </source>
</evidence>
<evidence type="ECO:0000256" key="5">
    <source>
        <dbReference type="ARBA" id="ARBA00005877"/>
    </source>
</evidence>
<dbReference type="PANTHER" id="PTHR11959:SF3">
    <property type="entry name" value="PROTEIN C31H2.4-RELATED"/>
    <property type="match status" value="1"/>
</dbReference>
<keyword evidence="9 22" id="KW-0479">Metal-binding</keyword>
<dbReference type="AlphaFoldDB" id="A0A914HXN6"/>
<dbReference type="CDD" id="cd08342">
    <property type="entry name" value="HPPD_N_like"/>
    <property type="match status" value="1"/>
</dbReference>
<dbReference type="PROSITE" id="PS51819">
    <property type="entry name" value="VOC"/>
    <property type="match status" value="2"/>
</dbReference>
<accession>A0A914HXN6</accession>
<dbReference type="GO" id="GO:0006559">
    <property type="term" value="P:L-phenylalanine catabolic process"/>
    <property type="evidence" value="ECO:0007669"/>
    <property type="project" value="UniProtKB-KW"/>
</dbReference>
<keyword evidence="18" id="KW-0585">Phenylalanine catabolism</keyword>
<comment type="catalytic activity">
    <reaction evidence="20">
        <text>3-(4-hydroxyphenyl)pyruvate + O2 = homogentisate + CO2</text>
        <dbReference type="Rhea" id="RHEA:16189"/>
        <dbReference type="ChEBI" id="CHEBI:15379"/>
        <dbReference type="ChEBI" id="CHEBI:16169"/>
        <dbReference type="ChEBI" id="CHEBI:16526"/>
        <dbReference type="ChEBI" id="CHEBI:36242"/>
        <dbReference type="EC" id="1.13.11.27"/>
    </reaction>
    <physiologicalReaction direction="left-to-right" evidence="20">
        <dbReference type="Rhea" id="RHEA:16190"/>
    </physiologicalReaction>
</comment>
<evidence type="ECO:0000256" key="19">
    <source>
        <dbReference type="ARBA" id="ARBA00033727"/>
    </source>
</evidence>
<evidence type="ECO:0000256" key="16">
    <source>
        <dbReference type="ARBA" id="ARBA00023034"/>
    </source>
</evidence>
<comment type="subunit">
    <text evidence="6">Homodimer.</text>
</comment>
<feature type="region of interest" description="Disordered" evidence="23">
    <location>
        <begin position="360"/>
        <end position="381"/>
    </location>
</feature>
<evidence type="ECO:0000256" key="18">
    <source>
        <dbReference type="ARBA" id="ARBA00023232"/>
    </source>
</evidence>
<keyword evidence="14" id="KW-0560">Oxidoreductase</keyword>
<feature type="binding site" evidence="22">
    <location>
        <position position="161"/>
    </location>
    <ligand>
        <name>Fe cation</name>
        <dbReference type="ChEBI" id="CHEBI:24875"/>
    </ligand>
</feature>
<keyword evidence="17" id="KW-0472">Membrane</keyword>
<dbReference type="GO" id="GO:0046872">
    <property type="term" value="F:metal ion binding"/>
    <property type="evidence" value="ECO:0007669"/>
    <property type="project" value="UniProtKB-KW"/>
</dbReference>
<evidence type="ECO:0000313" key="25">
    <source>
        <dbReference type="Proteomes" id="UP000887572"/>
    </source>
</evidence>
<dbReference type="GO" id="GO:0042803">
    <property type="term" value="F:protein homodimerization activity"/>
    <property type="evidence" value="ECO:0007669"/>
    <property type="project" value="UniProtKB-ARBA"/>
</dbReference>
<dbReference type="InterPro" id="IPR005956">
    <property type="entry name" value="4OHPhenylPyrv_dOase"/>
</dbReference>
<dbReference type="PANTHER" id="PTHR11959">
    <property type="entry name" value="4-HYDROXYPHENYLPYRUVATE DIOXYGENASE"/>
    <property type="match status" value="1"/>
</dbReference>
<feature type="binding site" evidence="22">
    <location>
        <position position="334"/>
    </location>
    <ligand>
        <name>Fe cation</name>
        <dbReference type="ChEBI" id="CHEBI:24875"/>
    </ligand>
</feature>
<evidence type="ECO:0000256" key="15">
    <source>
        <dbReference type="ARBA" id="ARBA00023004"/>
    </source>
</evidence>
<evidence type="ECO:0000256" key="21">
    <source>
        <dbReference type="PIRNR" id="PIRNR009283"/>
    </source>
</evidence>
<dbReference type="Pfam" id="PF00903">
    <property type="entry name" value="Glyoxalase"/>
    <property type="match status" value="1"/>
</dbReference>
<proteinExistence type="inferred from homology"/>
<evidence type="ECO:0000256" key="22">
    <source>
        <dbReference type="PIRSR" id="PIRSR009283-1"/>
    </source>
</evidence>
<evidence type="ECO:0000256" key="6">
    <source>
        <dbReference type="ARBA" id="ARBA00011738"/>
    </source>
</evidence>
<evidence type="ECO:0000256" key="13">
    <source>
        <dbReference type="ARBA" id="ARBA00022964"/>
    </source>
</evidence>
<keyword evidence="13" id="KW-0223">Dioxygenase</keyword>
<feature type="binding site" evidence="22">
    <location>
        <position position="249"/>
    </location>
    <ligand>
        <name>Fe cation</name>
        <dbReference type="ChEBI" id="CHEBI:24875"/>
    </ligand>
</feature>
<dbReference type="Proteomes" id="UP000887572">
    <property type="component" value="Unplaced"/>
</dbReference>
<evidence type="ECO:0000256" key="1">
    <source>
        <dbReference type="ARBA" id="ARBA00004395"/>
    </source>
</evidence>
<comment type="pathway">
    <text evidence="4">Amino-acid degradation; L-phenylalanine degradation; acetoacetate and fumarate from L-phenylalanine: step 3/6.</text>
</comment>
<dbReference type="GO" id="GO:0006572">
    <property type="term" value="P:L-tyrosine catabolic process"/>
    <property type="evidence" value="ECO:0007669"/>
    <property type="project" value="UniProtKB-KW"/>
</dbReference>
<comment type="subcellular location">
    <subcellularLocation>
        <location evidence="3">Cytoplasm</location>
    </subcellularLocation>
    <subcellularLocation>
        <location evidence="2">Endoplasmic reticulum membrane</location>
        <topology evidence="2">Peripheral membrane protein</topology>
    </subcellularLocation>
    <subcellularLocation>
        <location evidence="1">Golgi apparatus membrane</location>
        <topology evidence="1">Peripheral membrane protein</topology>
    </subcellularLocation>
</comment>
<evidence type="ECO:0000256" key="2">
    <source>
        <dbReference type="ARBA" id="ARBA00004406"/>
    </source>
</evidence>
<dbReference type="InterPro" id="IPR037523">
    <property type="entry name" value="VOC_core"/>
</dbReference>
<dbReference type="Gene3D" id="3.10.180.10">
    <property type="entry name" value="2,3-Dihydroxybiphenyl 1,2-Dioxygenase, domain 1"/>
    <property type="match status" value="2"/>
</dbReference>
<evidence type="ECO:0000256" key="14">
    <source>
        <dbReference type="ARBA" id="ARBA00023002"/>
    </source>
</evidence>
<dbReference type="WBParaSite" id="Gr19_v10_g4987.t1">
    <property type="protein sequence ID" value="Gr19_v10_g4987.t1"/>
    <property type="gene ID" value="Gr19_v10_g4987"/>
</dbReference>
<evidence type="ECO:0000256" key="3">
    <source>
        <dbReference type="ARBA" id="ARBA00004496"/>
    </source>
</evidence>
<dbReference type="GO" id="GO:0003868">
    <property type="term" value="F:4-hydroxyphenylpyruvate dioxygenase activity"/>
    <property type="evidence" value="ECO:0007669"/>
    <property type="project" value="UniProtKB-EC"/>
</dbReference>
<dbReference type="GO" id="GO:0005789">
    <property type="term" value="C:endoplasmic reticulum membrane"/>
    <property type="evidence" value="ECO:0007669"/>
    <property type="project" value="UniProtKB-SubCell"/>
</dbReference>
<dbReference type="SUPFAM" id="SSF54593">
    <property type="entry name" value="Glyoxalase/Bleomycin resistance protein/Dihydroxybiphenyl dioxygenase"/>
    <property type="match status" value="1"/>
</dbReference>
<keyword evidence="11" id="KW-0256">Endoplasmic reticulum</keyword>
<name>A0A914HXN6_GLORO</name>
<evidence type="ECO:0000256" key="11">
    <source>
        <dbReference type="ARBA" id="ARBA00022824"/>
    </source>
</evidence>
<evidence type="ECO:0000256" key="23">
    <source>
        <dbReference type="SAM" id="MobiDB-lite"/>
    </source>
</evidence>
<comment type="function">
    <text evidence="19">Catalyzes the conversion of 4-hydroxyphenylpyruvic acid to homogentisic acid, one of the steps in tyrosine catabolism.</text>
</comment>
<evidence type="ECO:0000256" key="4">
    <source>
        <dbReference type="ARBA" id="ARBA00005162"/>
    </source>
</evidence>
<comment type="similarity">
    <text evidence="5 21">Belongs to the 4HPPD family.</text>
</comment>
<feature type="domain" description="VOC" evidence="24">
    <location>
        <begin position="158"/>
        <end position="323"/>
    </location>
</feature>
<sequence>MSVSKVPTIQCFHHIEFLVSNAQQASFWHCFHFGFSRFAQCQTKHSSEIAIKKGAIVFVFKCSTSPDDPEGIGAEVGKRGDFVKDVSYEVDNLDAVLEREISDQNGSVAIAKIAGSAGSIVHTLVQNIDYRGLFLPDFKPVNDFCFSSAILPSIPLICLDHVVEAHPEQTVDNAVDWYQRTFQMRRFWSIDDKTVHTEFSALRALLVGNDGSNGSVKMVMVEPVNIDGARRNGQIEEFLHFHGSSGIQHIAFLTENIVQSVRLLRERGVEFLDIPNSYYDMLEKRLAGSKFSEEIGKDLGEIRKMNILMDFDEHGYLLQIFTKPIQDRMTFFLEVIQRNNFSGFGAGNFRALFEAVEMEQKRRESEQKQPAAAAPTNHAKV</sequence>
<dbReference type="InterPro" id="IPR029068">
    <property type="entry name" value="Glyas_Bleomycin-R_OHBP_Dase"/>
</dbReference>
<dbReference type="InterPro" id="IPR041736">
    <property type="entry name" value="4OHPhenylPyrv_dOase_N"/>
</dbReference>
<keyword evidence="8" id="KW-0963">Cytoplasm</keyword>
<keyword evidence="25" id="KW-1185">Reference proteome</keyword>
<dbReference type="NCBIfam" id="TIGR01263">
    <property type="entry name" value="4HPPD"/>
    <property type="match status" value="1"/>
</dbReference>
<dbReference type="InterPro" id="IPR004360">
    <property type="entry name" value="Glyas_Fos-R_dOase_dom"/>
</dbReference>
<evidence type="ECO:0000259" key="24">
    <source>
        <dbReference type="PROSITE" id="PS51819"/>
    </source>
</evidence>
<dbReference type="PIRSF" id="PIRSF009283">
    <property type="entry name" value="HPP_dOase"/>
    <property type="match status" value="1"/>
</dbReference>
<dbReference type="InterPro" id="IPR041735">
    <property type="entry name" value="4OHPhenylPyrv_dOase_C"/>
</dbReference>
<keyword evidence="12" id="KW-0828">Tyrosine catabolism</keyword>
<evidence type="ECO:0000256" key="8">
    <source>
        <dbReference type="ARBA" id="ARBA00022490"/>
    </source>
</evidence>
<organism evidence="25 26">
    <name type="scientific">Globodera rostochiensis</name>
    <name type="common">Golden nematode worm</name>
    <name type="synonym">Heterodera rostochiensis</name>
    <dbReference type="NCBI Taxonomy" id="31243"/>
    <lineage>
        <taxon>Eukaryota</taxon>
        <taxon>Metazoa</taxon>
        <taxon>Ecdysozoa</taxon>
        <taxon>Nematoda</taxon>
        <taxon>Chromadorea</taxon>
        <taxon>Rhabditida</taxon>
        <taxon>Tylenchina</taxon>
        <taxon>Tylenchomorpha</taxon>
        <taxon>Tylenchoidea</taxon>
        <taxon>Heteroderidae</taxon>
        <taxon>Heteroderinae</taxon>
        <taxon>Globodera</taxon>
    </lineage>
</organism>
<dbReference type="CDD" id="cd07250">
    <property type="entry name" value="HPPD_C_like"/>
    <property type="match status" value="1"/>
</dbReference>
<evidence type="ECO:0000256" key="20">
    <source>
        <dbReference type="ARBA" id="ARBA00048047"/>
    </source>
</evidence>
<keyword evidence="15 22" id="KW-0408">Iron</keyword>
<evidence type="ECO:0000313" key="26">
    <source>
        <dbReference type="WBParaSite" id="Gr19_v10_g4987.t1"/>
    </source>
</evidence>
<evidence type="ECO:0000256" key="17">
    <source>
        <dbReference type="ARBA" id="ARBA00023136"/>
    </source>
</evidence>
<dbReference type="FunFam" id="3.10.180.10:FF:000022">
    <property type="entry name" value="4-hydroxyphenylpyruvate dioxygenase"/>
    <property type="match status" value="1"/>
</dbReference>